<organism evidence="1">
    <name type="scientific">Cucumis melo</name>
    <name type="common">Muskmelon</name>
    <dbReference type="NCBI Taxonomy" id="3656"/>
    <lineage>
        <taxon>Eukaryota</taxon>
        <taxon>Viridiplantae</taxon>
        <taxon>Streptophyta</taxon>
        <taxon>Embryophyta</taxon>
        <taxon>Tracheophyta</taxon>
        <taxon>Spermatophyta</taxon>
        <taxon>Magnoliopsida</taxon>
        <taxon>eudicotyledons</taxon>
        <taxon>Gunneridae</taxon>
        <taxon>Pentapetalae</taxon>
        <taxon>rosids</taxon>
        <taxon>fabids</taxon>
        <taxon>Cucurbitales</taxon>
        <taxon>Cucurbitaceae</taxon>
        <taxon>Benincaseae</taxon>
        <taxon>Cucumis</taxon>
    </lineage>
</organism>
<protein>
    <submittedName>
        <fullName evidence="1">Uncharacterized protein</fullName>
    </submittedName>
</protein>
<dbReference type="EnsemblPlants" id="MELO3C030148.2.1">
    <property type="protein sequence ID" value="MELO3C030148.2.1"/>
    <property type="gene ID" value="MELO3C030148.2"/>
</dbReference>
<sequence length="82" mass="9634">MAKGDYDPNVKVGELEAELFSYNELVEYKLILQKDFKRNQYDAKRLPMITFGYSICSSMVLLQEAKHHYAKLRDRVDSQTIE</sequence>
<dbReference type="AlphaFoldDB" id="A0A9I9E869"/>
<proteinExistence type="predicted"/>
<name>A0A9I9E869_CUCME</name>
<reference evidence="1" key="1">
    <citation type="submission" date="2023-03" db="UniProtKB">
        <authorList>
            <consortium name="EnsemblPlants"/>
        </authorList>
    </citation>
    <scope>IDENTIFICATION</scope>
</reference>
<evidence type="ECO:0000313" key="1">
    <source>
        <dbReference type="EnsemblPlants" id="MELO3C030148.2.1"/>
    </source>
</evidence>
<dbReference type="Gramene" id="MELO3C030148.2.1">
    <property type="protein sequence ID" value="MELO3C030148.2.1"/>
    <property type="gene ID" value="MELO3C030148.2"/>
</dbReference>
<accession>A0A9I9E869</accession>